<keyword evidence="5" id="KW-0067">ATP-binding</keyword>
<dbReference type="EMBL" id="JAEUBG010002061">
    <property type="protein sequence ID" value="KAH3685302.1"/>
    <property type="molecule type" value="Genomic_DNA"/>
</dbReference>
<evidence type="ECO:0000313" key="8">
    <source>
        <dbReference type="Proteomes" id="UP000774326"/>
    </source>
</evidence>
<evidence type="ECO:0000256" key="4">
    <source>
        <dbReference type="ARBA" id="ARBA00022777"/>
    </source>
</evidence>
<proteinExistence type="predicted"/>
<dbReference type="InterPro" id="IPR017892">
    <property type="entry name" value="Pkinase_C"/>
</dbReference>
<dbReference type="PROSITE" id="PS51285">
    <property type="entry name" value="AGC_KINASE_CTER"/>
    <property type="match status" value="1"/>
</dbReference>
<dbReference type="OrthoDB" id="63267at2759"/>
<evidence type="ECO:0000259" key="6">
    <source>
        <dbReference type="PROSITE" id="PS51285"/>
    </source>
</evidence>
<keyword evidence="8" id="KW-1185">Reference proteome</keyword>
<name>A0A9P8Q941_WICPI</name>
<evidence type="ECO:0000313" key="7">
    <source>
        <dbReference type="EMBL" id="KAH3685302.1"/>
    </source>
</evidence>
<comment type="caution">
    <text evidence="7">The sequence shown here is derived from an EMBL/GenBank/DDBJ whole genome shotgun (WGS) entry which is preliminary data.</text>
</comment>
<reference evidence="7" key="2">
    <citation type="submission" date="2021-01" db="EMBL/GenBank/DDBJ databases">
        <authorList>
            <person name="Schikora-Tamarit M.A."/>
        </authorList>
    </citation>
    <scope>NUCLEOTIDE SEQUENCE</scope>
    <source>
        <strain evidence="7">CBS2887</strain>
    </source>
</reference>
<dbReference type="GO" id="GO:0004674">
    <property type="term" value="F:protein serine/threonine kinase activity"/>
    <property type="evidence" value="ECO:0007669"/>
    <property type="project" value="UniProtKB-KW"/>
</dbReference>
<keyword evidence="4" id="KW-0418">Kinase</keyword>
<organism evidence="7 8">
    <name type="scientific">Wickerhamomyces pijperi</name>
    <name type="common">Yeast</name>
    <name type="synonym">Pichia pijperi</name>
    <dbReference type="NCBI Taxonomy" id="599730"/>
    <lineage>
        <taxon>Eukaryota</taxon>
        <taxon>Fungi</taxon>
        <taxon>Dikarya</taxon>
        <taxon>Ascomycota</taxon>
        <taxon>Saccharomycotina</taxon>
        <taxon>Saccharomycetes</taxon>
        <taxon>Phaffomycetales</taxon>
        <taxon>Wickerhamomycetaceae</taxon>
        <taxon>Wickerhamomyces</taxon>
    </lineage>
</organism>
<evidence type="ECO:0000256" key="5">
    <source>
        <dbReference type="ARBA" id="ARBA00022840"/>
    </source>
</evidence>
<dbReference type="Gene3D" id="1.10.510.10">
    <property type="entry name" value="Transferase(Phosphotransferase) domain 1"/>
    <property type="match status" value="1"/>
</dbReference>
<dbReference type="Proteomes" id="UP000774326">
    <property type="component" value="Unassembled WGS sequence"/>
</dbReference>
<keyword evidence="2" id="KW-0808">Transferase</keyword>
<evidence type="ECO:0000256" key="1">
    <source>
        <dbReference type="ARBA" id="ARBA00022527"/>
    </source>
</evidence>
<dbReference type="Pfam" id="PF00433">
    <property type="entry name" value="Pkinase_C"/>
    <property type="match status" value="1"/>
</dbReference>
<protein>
    <recommendedName>
        <fullName evidence="6">AGC-kinase C-terminal domain-containing protein</fullName>
    </recommendedName>
</protein>
<accession>A0A9P8Q941</accession>
<evidence type="ECO:0000256" key="2">
    <source>
        <dbReference type="ARBA" id="ARBA00022679"/>
    </source>
</evidence>
<dbReference type="GO" id="GO:0005524">
    <property type="term" value="F:ATP binding"/>
    <property type="evidence" value="ECO:0007669"/>
    <property type="project" value="UniProtKB-KW"/>
</dbReference>
<reference evidence="7" key="1">
    <citation type="journal article" date="2021" name="Open Biol.">
        <title>Shared evolutionary footprints suggest mitochondrial oxidative damage underlies multiple complex I losses in fungi.</title>
        <authorList>
            <person name="Schikora-Tamarit M.A."/>
            <person name="Marcet-Houben M."/>
            <person name="Nosek J."/>
            <person name="Gabaldon T."/>
        </authorList>
    </citation>
    <scope>NUCLEOTIDE SEQUENCE</scope>
    <source>
        <strain evidence="7">CBS2887</strain>
    </source>
</reference>
<evidence type="ECO:0000256" key="3">
    <source>
        <dbReference type="ARBA" id="ARBA00022741"/>
    </source>
</evidence>
<feature type="domain" description="AGC-kinase C-terminal" evidence="6">
    <location>
        <begin position="1"/>
        <end position="67"/>
    </location>
</feature>
<sequence length="67" mass="7736">NINFDDVLNLRVTPPYIPEIRDPRKPECFDEEFTSQAAKLTPVNSVLSPSMQEMFRGFTYVNEENAI</sequence>
<dbReference type="SMART" id="SM00133">
    <property type="entry name" value="S_TK_X"/>
    <property type="match status" value="1"/>
</dbReference>
<dbReference type="InterPro" id="IPR000961">
    <property type="entry name" value="AGC-kinase_C"/>
</dbReference>
<feature type="non-terminal residue" evidence="7">
    <location>
        <position position="1"/>
    </location>
</feature>
<keyword evidence="3" id="KW-0547">Nucleotide-binding</keyword>
<dbReference type="AlphaFoldDB" id="A0A9P8Q941"/>
<dbReference type="Gene3D" id="3.30.200.20">
    <property type="entry name" value="Phosphorylase Kinase, domain 1"/>
    <property type="match status" value="1"/>
</dbReference>
<keyword evidence="1" id="KW-0723">Serine/threonine-protein kinase</keyword>
<gene>
    <name evidence="7" type="ORF">WICPIJ_003725</name>
</gene>